<evidence type="ECO:0000256" key="2">
    <source>
        <dbReference type="SAM" id="MobiDB-lite"/>
    </source>
</evidence>
<evidence type="ECO:0000313" key="6">
    <source>
        <dbReference type="Proteomes" id="UP001172101"/>
    </source>
</evidence>
<feature type="region of interest" description="Disordered" evidence="2">
    <location>
        <begin position="243"/>
        <end position="264"/>
    </location>
</feature>
<comment type="caution">
    <text evidence="5">The sequence shown here is derived from an EMBL/GenBank/DDBJ whole genome shotgun (WGS) entry which is preliminary data.</text>
</comment>
<gene>
    <name evidence="5" type="ORF">B0T26DRAFT_648692</name>
</gene>
<dbReference type="InterPro" id="IPR013094">
    <property type="entry name" value="AB_hydrolase_3"/>
</dbReference>
<keyword evidence="3" id="KW-1133">Transmembrane helix</keyword>
<dbReference type="GO" id="GO:0016787">
    <property type="term" value="F:hydrolase activity"/>
    <property type="evidence" value="ECO:0007669"/>
    <property type="project" value="UniProtKB-KW"/>
</dbReference>
<proteinExistence type="predicted"/>
<keyword evidence="3" id="KW-0472">Membrane</keyword>
<keyword evidence="3" id="KW-0812">Transmembrane</keyword>
<reference evidence="5" key="1">
    <citation type="submission" date="2023-06" db="EMBL/GenBank/DDBJ databases">
        <title>Genome-scale phylogeny and comparative genomics of the fungal order Sordariales.</title>
        <authorList>
            <consortium name="Lawrence Berkeley National Laboratory"/>
            <person name="Hensen N."/>
            <person name="Bonometti L."/>
            <person name="Westerberg I."/>
            <person name="Brannstrom I.O."/>
            <person name="Guillou S."/>
            <person name="Cros-Aarteil S."/>
            <person name="Calhoun S."/>
            <person name="Haridas S."/>
            <person name="Kuo A."/>
            <person name="Mondo S."/>
            <person name="Pangilinan J."/>
            <person name="Riley R."/>
            <person name="LaButti K."/>
            <person name="Andreopoulos B."/>
            <person name="Lipzen A."/>
            <person name="Chen C."/>
            <person name="Yanf M."/>
            <person name="Daum C."/>
            <person name="Ng V."/>
            <person name="Clum A."/>
            <person name="Steindorff A."/>
            <person name="Ohm R."/>
            <person name="Martin F."/>
            <person name="Silar P."/>
            <person name="Natvig D."/>
            <person name="Lalanne C."/>
            <person name="Gautier V."/>
            <person name="Ament-velasquez S.L."/>
            <person name="Kruys A."/>
            <person name="Hutchinson M.I."/>
            <person name="Powell A.J."/>
            <person name="Barry K."/>
            <person name="Miller A.N."/>
            <person name="Grigoriev I.V."/>
            <person name="Debuchy R."/>
            <person name="Gladieux P."/>
            <person name="Thoren M.H."/>
            <person name="Johannesson H."/>
        </authorList>
    </citation>
    <scope>NUCLEOTIDE SEQUENCE</scope>
    <source>
        <strain evidence="5">SMH2392-1A</strain>
    </source>
</reference>
<evidence type="ECO:0000259" key="4">
    <source>
        <dbReference type="Pfam" id="PF07859"/>
    </source>
</evidence>
<dbReference type="RefSeq" id="XP_060295419.1">
    <property type="nucleotide sequence ID" value="XM_060438018.1"/>
</dbReference>
<dbReference type="GeneID" id="85321288"/>
<evidence type="ECO:0000256" key="1">
    <source>
        <dbReference type="ARBA" id="ARBA00022801"/>
    </source>
</evidence>
<sequence>MAETHAPRARPATSLAARFGILSTYFYALLVSPLLLSHFVFDILLCVPPWTRPTPEWSFSQAARTRLVRLLLLYWSLTRSGDRLTLQPGREGSRFEVMRPRPPKQYKGVLVDAAVQPTDLGATWTPARPPPATLAGPDVVVALHFHGGGYAIGSGRDKDTGYLAKTFLRHLGCTHVCTPQYRLSSGGRANRFPAALQDALTAYLCLVRDKGIPARQIILSGDSAGANVVLGLLRYMHEHGEGAGDGGEGAGDGDEGAGDGSEVLGAAAAVPPPGAVALWSPWVDVSGALRFDMRASPNYATDYLHREFGRWGAATVSGYGAVDAGGPWLAPLLHPFKLAAADVPMFVHAGEREVLYDDIKLFSERYGDIGWNVHLVVSKGCSHDIILLGPKIGFARAAEAAARDARAFLSAATDLQLRVS</sequence>
<dbReference type="PANTHER" id="PTHR48081:SF8">
    <property type="entry name" value="ALPHA_BETA HYDROLASE FOLD-3 DOMAIN-CONTAINING PROTEIN-RELATED"/>
    <property type="match status" value="1"/>
</dbReference>
<dbReference type="EMBL" id="JAUIRO010000005">
    <property type="protein sequence ID" value="KAK0714097.1"/>
    <property type="molecule type" value="Genomic_DNA"/>
</dbReference>
<feature type="transmembrane region" description="Helical" evidence="3">
    <location>
        <begin position="21"/>
        <end position="41"/>
    </location>
</feature>
<accession>A0AA40DUP3</accession>
<feature type="domain" description="Alpha/beta hydrolase fold-3" evidence="4">
    <location>
        <begin position="143"/>
        <end position="386"/>
    </location>
</feature>
<dbReference type="AlphaFoldDB" id="A0AA40DUP3"/>
<protein>
    <submittedName>
        <fullName evidence="5">Alpha/Beta hydrolase protein</fullName>
    </submittedName>
</protein>
<keyword evidence="1 5" id="KW-0378">Hydrolase</keyword>
<evidence type="ECO:0000256" key="3">
    <source>
        <dbReference type="SAM" id="Phobius"/>
    </source>
</evidence>
<organism evidence="5 6">
    <name type="scientific">Lasiosphaeria miniovina</name>
    <dbReference type="NCBI Taxonomy" id="1954250"/>
    <lineage>
        <taxon>Eukaryota</taxon>
        <taxon>Fungi</taxon>
        <taxon>Dikarya</taxon>
        <taxon>Ascomycota</taxon>
        <taxon>Pezizomycotina</taxon>
        <taxon>Sordariomycetes</taxon>
        <taxon>Sordariomycetidae</taxon>
        <taxon>Sordariales</taxon>
        <taxon>Lasiosphaeriaceae</taxon>
        <taxon>Lasiosphaeria</taxon>
    </lineage>
</organism>
<dbReference type="Gene3D" id="3.40.50.1820">
    <property type="entry name" value="alpha/beta hydrolase"/>
    <property type="match status" value="1"/>
</dbReference>
<dbReference type="Proteomes" id="UP001172101">
    <property type="component" value="Unassembled WGS sequence"/>
</dbReference>
<dbReference type="InterPro" id="IPR029058">
    <property type="entry name" value="AB_hydrolase_fold"/>
</dbReference>
<dbReference type="PANTHER" id="PTHR48081">
    <property type="entry name" value="AB HYDROLASE SUPERFAMILY PROTEIN C4A8.06C"/>
    <property type="match status" value="1"/>
</dbReference>
<dbReference type="Pfam" id="PF07859">
    <property type="entry name" value="Abhydrolase_3"/>
    <property type="match status" value="1"/>
</dbReference>
<keyword evidence="6" id="KW-1185">Reference proteome</keyword>
<name>A0AA40DUP3_9PEZI</name>
<dbReference type="SUPFAM" id="SSF53474">
    <property type="entry name" value="alpha/beta-Hydrolases"/>
    <property type="match status" value="1"/>
</dbReference>
<evidence type="ECO:0000313" key="5">
    <source>
        <dbReference type="EMBL" id="KAK0714097.1"/>
    </source>
</evidence>
<dbReference type="InterPro" id="IPR050300">
    <property type="entry name" value="GDXG_lipolytic_enzyme"/>
</dbReference>